<dbReference type="PANTHER" id="PTHR24410">
    <property type="entry name" value="HL07962P-RELATED"/>
    <property type="match status" value="1"/>
</dbReference>
<sequence length="529" mass="58748">MAAAPAMAVRPTILKLDKLANELRQREWRREELQLDLEFKSSLGPCFIKLVGLKQIDGGDDHWMGGYFFWRGAKEAAPADVPFAFELATVEEGGSRELLGCFGASVGDAWKKGQGQGTADLCKWSELRRALLSGCSLQMAVVLLPPSDAAATLDTALRIDNKLSDSALTAIGPMLDGPFTDVAVTAGGRTFRAHRVVLAAASPVFLSMLDGAMREAREAAVELVDADAGALELLLRHVYGCAIEVPVSLALQLYALADQYQLAAGLQQRLRLWLAALRLAPEALVELVPAARTLCPAAWYGGLCQQAASVLSQLSPLPAFAGWPVDAVVEVMGTARPLNAFGAVVAWMEAQPQPAADERDEWPRLLDAVPWAMVSSSDLWAMRQHPGAALVPGLQERLLQLYNEMCEAYAKAMAKDAATIGRLRAELRQQAHLHEQQEQQWQQREQQRRQRQQQAQDQHLHLLLQRQLQEQRRHRQQQQAQPPQPPPLPPPQQPQLPPQPPQQRQRQQRQQQQPQEAEEEPREVRQRRE</sequence>
<feature type="compositionally biased region" description="Low complexity" evidence="2">
    <location>
        <begin position="502"/>
        <end position="515"/>
    </location>
</feature>
<proteinExistence type="predicted"/>
<dbReference type="FunCoup" id="A0A2V0PDY8">
    <property type="interactions" value="659"/>
</dbReference>
<feature type="compositionally biased region" description="Low complexity" evidence="2">
    <location>
        <begin position="452"/>
        <end position="468"/>
    </location>
</feature>
<evidence type="ECO:0000256" key="1">
    <source>
        <dbReference type="ARBA" id="ARBA00004906"/>
    </source>
</evidence>
<dbReference type="InterPro" id="IPR011333">
    <property type="entry name" value="SKP1/BTB/POZ_sf"/>
</dbReference>
<reference evidence="4 5" key="1">
    <citation type="journal article" date="2018" name="Sci. Rep.">
        <title>Raphidocelis subcapitata (=Pseudokirchneriella subcapitata) provides an insight into genome evolution and environmental adaptations in the Sphaeropleales.</title>
        <authorList>
            <person name="Suzuki S."/>
            <person name="Yamaguchi H."/>
            <person name="Nakajima N."/>
            <person name="Kawachi M."/>
        </authorList>
    </citation>
    <scope>NUCLEOTIDE SEQUENCE [LARGE SCALE GENOMIC DNA]</scope>
    <source>
        <strain evidence="4 5">NIES-35</strain>
    </source>
</reference>
<dbReference type="CDD" id="cd18186">
    <property type="entry name" value="BTB_POZ_ZBTB_KLHL-like"/>
    <property type="match status" value="1"/>
</dbReference>
<dbReference type="SUPFAM" id="SSF54695">
    <property type="entry name" value="POZ domain"/>
    <property type="match status" value="1"/>
</dbReference>
<dbReference type="Pfam" id="PF00651">
    <property type="entry name" value="BTB"/>
    <property type="match status" value="1"/>
</dbReference>
<gene>
    <name evidence="4" type="ORF">Rsub_08349</name>
</gene>
<feature type="domain" description="BTB" evidence="3">
    <location>
        <begin position="180"/>
        <end position="247"/>
    </location>
</feature>
<comment type="pathway">
    <text evidence="1">Protein modification; protein ubiquitination.</text>
</comment>
<dbReference type="InterPro" id="IPR051481">
    <property type="entry name" value="BTB-POZ/Galectin-3-binding"/>
</dbReference>
<dbReference type="InParanoid" id="A0A2V0PDY8"/>
<dbReference type="Proteomes" id="UP000247498">
    <property type="component" value="Unassembled WGS sequence"/>
</dbReference>
<dbReference type="SMART" id="SM00225">
    <property type="entry name" value="BTB"/>
    <property type="match status" value="1"/>
</dbReference>
<feature type="region of interest" description="Disordered" evidence="2">
    <location>
        <begin position="434"/>
        <end position="529"/>
    </location>
</feature>
<evidence type="ECO:0000313" key="4">
    <source>
        <dbReference type="EMBL" id="GBF95387.1"/>
    </source>
</evidence>
<dbReference type="InterPro" id="IPR000210">
    <property type="entry name" value="BTB/POZ_dom"/>
</dbReference>
<evidence type="ECO:0000313" key="5">
    <source>
        <dbReference type="Proteomes" id="UP000247498"/>
    </source>
</evidence>
<dbReference type="STRING" id="307507.A0A2V0PDY8"/>
<accession>A0A2V0PDY8</accession>
<name>A0A2V0PDY8_9CHLO</name>
<protein>
    <recommendedName>
        <fullName evidence="3">BTB domain-containing protein</fullName>
    </recommendedName>
</protein>
<feature type="compositionally biased region" description="Pro residues" evidence="2">
    <location>
        <begin position="482"/>
        <end position="501"/>
    </location>
</feature>
<keyword evidence="5" id="KW-1185">Reference proteome</keyword>
<dbReference type="Gene3D" id="3.30.710.10">
    <property type="entry name" value="Potassium Channel Kv1.1, Chain A"/>
    <property type="match status" value="1"/>
</dbReference>
<comment type="caution">
    <text evidence="4">The sequence shown here is derived from an EMBL/GenBank/DDBJ whole genome shotgun (WGS) entry which is preliminary data.</text>
</comment>
<dbReference type="EMBL" id="BDRX01000064">
    <property type="protein sequence ID" value="GBF95387.1"/>
    <property type="molecule type" value="Genomic_DNA"/>
</dbReference>
<dbReference type="PANTHER" id="PTHR24410:SF23">
    <property type="entry name" value="BTB DOMAIN-CONTAINING PROTEIN-RELATED"/>
    <property type="match status" value="1"/>
</dbReference>
<dbReference type="OrthoDB" id="546239at2759"/>
<organism evidence="4 5">
    <name type="scientific">Raphidocelis subcapitata</name>
    <dbReference type="NCBI Taxonomy" id="307507"/>
    <lineage>
        <taxon>Eukaryota</taxon>
        <taxon>Viridiplantae</taxon>
        <taxon>Chlorophyta</taxon>
        <taxon>core chlorophytes</taxon>
        <taxon>Chlorophyceae</taxon>
        <taxon>CS clade</taxon>
        <taxon>Sphaeropleales</taxon>
        <taxon>Selenastraceae</taxon>
        <taxon>Raphidocelis</taxon>
    </lineage>
</organism>
<evidence type="ECO:0000256" key="2">
    <source>
        <dbReference type="SAM" id="MobiDB-lite"/>
    </source>
</evidence>
<dbReference type="AlphaFoldDB" id="A0A2V0PDY8"/>
<evidence type="ECO:0000259" key="3">
    <source>
        <dbReference type="PROSITE" id="PS50097"/>
    </source>
</evidence>
<dbReference type="PROSITE" id="PS50097">
    <property type="entry name" value="BTB"/>
    <property type="match status" value="1"/>
</dbReference>